<dbReference type="EMBL" id="PZHX01000019">
    <property type="protein sequence ID" value="PTK29913.1"/>
    <property type="molecule type" value="Genomic_DNA"/>
</dbReference>
<dbReference type="RefSeq" id="WP_049335625.1">
    <property type="nucleotide sequence ID" value="NZ_JACGOV010000008.1"/>
</dbReference>
<comment type="caution">
    <text evidence="2">The sequence shown here is derived from an EMBL/GenBank/DDBJ whole genome shotgun (WGS) entry which is preliminary data.</text>
</comment>
<dbReference type="Proteomes" id="UP000241540">
    <property type="component" value="Unassembled WGS sequence"/>
</dbReference>
<protein>
    <recommendedName>
        <fullName evidence="4">Staphylococcal protein</fullName>
    </recommendedName>
</protein>
<evidence type="ECO:0000313" key="2">
    <source>
        <dbReference type="EMBL" id="PTK29913.1"/>
    </source>
</evidence>
<dbReference type="AlphaFoldDB" id="A0A974KWH3"/>
<evidence type="ECO:0000313" key="3">
    <source>
        <dbReference type="Proteomes" id="UP000241540"/>
    </source>
</evidence>
<reference evidence="2 3" key="1">
    <citation type="journal article" date="2016" name="Front. Microbiol.">
        <title>Comprehensive Phylogenetic Analysis of Bovine Non-aureus Staphylococci Species Based on Whole-Genome Sequencing.</title>
        <authorList>
            <person name="Naushad S."/>
            <person name="Barkema H.W."/>
            <person name="Luby C."/>
            <person name="Condas L.A."/>
            <person name="Nobrega D.B."/>
            <person name="Carson D.A."/>
            <person name="De Buck J."/>
        </authorList>
    </citation>
    <scope>NUCLEOTIDE SEQUENCE [LARGE SCALE GENOMIC DNA]</scope>
    <source>
        <strain evidence="2 3">SNUC 5336</strain>
    </source>
</reference>
<accession>A0A974KWH3</accession>
<gene>
    <name evidence="2" type="ORF">BUZ51_09315</name>
</gene>
<proteinExistence type="predicted"/>
<organism evidence="2 3">
    <name type="scientific">Staphylococcus hominis</name>
    <dbReference type="NCBI Taxonomy" id="1290"/>
    <lineage>
        <taxon>Bacteria</taxon>
        <taxon>Bacillati</taxon>
        <taxon>Bacillota</taxon>
        <taxon>Bacilli</taxon>
        <taxon>Bacillales</taxon>
        <taxon>Staphylococcaceae</taxon>
        <taxon>Staphylococcus</taxon>
    </lineage>
</organism>
<feature type="coiled-coil region" evidence="1">
    <location>
        <begin position="83"/>
        <end position="117"/>
    </location>
</feature>
<sequence>MNYLDLYLQHFLKIIIKNNINDYRSLLDDKLQSMERYIKYLKNKKEKINTLIDSLSATLENKYIDMINMYNIKNAQEVHNYEIDLLKQRLDKFEAYYAKIEANIHRCTKERIAAEEQYAIIEQMSYVA</sequence>
<name>A0A974KWH3_STAHO</name>
<evidence type="ECO:0008006" key="4">
    <source>
        <dbReference type="Google" id="ProtNLM"/>
    </source>
</evidence>
<keyword evidence="1" id="KW-0175">Coiled coil</keyword>
<evidence type="ECO:0000256" key="1">
    <source>
        <dbReference type="SAM" id="Coils"/>
    </source>
</evidence>